<dbReference type="GO" id="GO:0000293">
    <property type="term" value="F:ferric-chelate reductase activity"/>
    <property type="evidence" value="ECO:0007669"/>
    <property type="project" value="TreeGrafter"/>
</dbReference>
<dbReference type="Gene3D" id="3.40.50.80">
    <property type="entry name" value="Nucleotide-binding domain of ferredoxin-NADP reductase (FNR) module"/>
    <property type="match status" value="1"/>
</dbReference>
<evidence type="ECO:0000313" key="7">
    <source>
        <dbReference type="Proteomes" id="UP000509510"/>
    </source>
</evidence>
<feature type="transmembrane region" description="Helical" evidence="4">
    <location>
        <begin position="61"/>
        <end position="78"/>
    </location>
</feature>
<feature type="transmembrane region" description="Helical" evidence="4">
    <location>
        <begin position="85"/>
        <end position="103"/>
    </location>
</feature>
<proteinExistence type="inferred from homology"/>
<dbReference type="EMBL" id="CP055902">
    <property type="protein sequence ID" value="QKX61654.1"/>
    <property type="molecule type" value="Genomic_DNA"/>
</dbReference>
<dbReference type="AlphaFoldDB" id="A0A7H8R5J1"/>
<keyword evidence="7" id="KW-1185">Reference proteome</keyword>
<keyword evidence="3" id="KW-0560">Oxidoreductase</keyword>
<dbReference type="InterPro" id="IPR017927">
    <property type="entry name" value="FAD-bd_FR_type"/>
</dbReference>
<dbReference type="PROSITE" id="PS51384">
    <property type="entry name" value="FAD_FR"/>
    <property type="match status" value="1"/>
</dbReference>
<keyword evidence="2" id="KW-0813">Transport</keyword>
<gene>
    <name evidence="6" type="ORF">TRUGW13939_08806</name>
</gene>
<evidence type="ECO:0000256" key="2">
    <source>
        <dbReference type="ARBA" id="ARBA00022448"/>
    </source>
</evidence>
<protein>
    <recommendedName>
        <fullName evidence="5">FAD-binding FR-type domain-containing protein</fullName>
    </recommendedName>
</protein>
<evidence type="ECO:0000256" key="1">
    <source>
        <dbReference type="ARBA" id="ARBA00006278"/>
    </source>
</evidence>
<dbReference type="GeneID" id="55996294"/>
<dbReference type="GO" id="GO:0006826">
    <property type="term" value="P:iron ion transport"/>
    <property type="evidence" value="ECO:0007669"/>
    <property type="project" value="TreeGrafter"/>
</dbReference>
<dbReference type="RefSeq" id="XP_035347828.1">
    <property type="nucleotide sequence ID" value="XM_035491935.1"/>
</dbReference>
<dbReference type="GO" id="GO:0015677">
    <property type="term" value="P:copper ion import"/>
    <property type="evidence" value="ECO:0007669"/>
    <property type="project" value="TreeGrafter"/>
</dbReference>
<reference evidence="7" key="1">
    <citation type="submission" date="2020-06" db="EMBL/GenBank/DDBJ databases">
        <title>A chromosome-scale genome assembly of Talaromyces rugulosus W13939.</title>
        <authorList>
            <person name="Wang B."/>
            <person name="Guo L."/>
            <person name="Ye K."/>
            <person name="Wang L."/>
        </authorList>
    </citation>
    <scope>NUCLEOTIDE SEQUENCE [LARGE SCALE GENOMIC DNA]</scope>
    <source>
        <strain evidence="7">W13939</strain>
    </source>
</reference>
<sequence length="453" mass="51223">MSVINFIPLAVGSHANFATNSRISPRTYLQFHQWLGIIAILEGLLHSIALAFSGWVGVSPVVGGITLVVIFITSRVSVQRRFYEVFLKAHVLLAFILVSAIFYHVRPTVVYALSPILAWLVMRLMRAANILHRQIRAGAHGHEATILDLGGAFLVCVKLSRPWDFQPGQYVYLTLPNLSRSSQLHTRSRWSLVERFTEPLQSHPFMIAWWHRSRDDCSQGGYQQPDTVVLIVEKCKGFSEKLARGSAGDIVNVKERLQIHTWSKERSTEESPAPEPVAAGFPDITCWCSQVESTSGQIAIIEGPYGRSLDLGMYDRVLLFATGVGVAAQIPYLKKMLEDFPERRRPQRIALYWETIDSNQVGWALDWISRLLAMDERDHLLIQIFLKDGSSSQDGKKLKCITRTFDEKMVAEEIQSHSGPCVREDVGDMIQKVILQSLRPDIHFRELSFRPST</sequence>
<dbReference type="Proteomes" id="UP000509510">
    <property type="component" value="Chromosome V"/>
</dbReference>
<dbReference type="GO" id="GO:0006879">
    <property type="term" value="P:intracellular iron ion homeostasis"/>
    <property type="evidence" value="ECO:0007669"/>
    <property type="project" value="TreeGrafter"/>
</dbReference>
<comment type="similarity">
    <text evidence="1">Belongs to the ferric reductase (FRE) family.</text>
</comment>
<dbReference type="InterPro" id="IPR013121">
    <property type="entry name" value="Fe_red_NAD-bd_6"/>
</dbReference>
<dbReference type="CDD" id="cd06186">
    <property type="entry name" value="NOX_Duox_like_FAD_NADP"/>
    <property type="match status" value="1"/>
</dbReference>
<evidence type="ECO:0000256" key="4">
    <source>
        <dbReference type="SAM" id="Phobius"/>
    </source>
</evidence>
<dbReference type="SUPFAM" id="SSF52343">
    <property type="entry name" value="Ferredoxin reductase-like, C-terminal NADP-linked domain"/>
    <property type="match status" value="1"/>
</dbReference>
<dbReference type="PANTHER" id="PTHR32361">
    <property type="entry name" value="FERRIC/CUPRIC REDUCTASE TRANSMEMBRANE COMPONENT"/>
    <property type="match status" value="1"/>
</dbReference>
<evidence type="ECO:0000313" key="6">
    <source>
        <dbReference type="EMBL" id="QKX61654.1"/>
    </source>
</evidence>
<keyword evidence="4" id="KW-0812">Transmembrane</keyword>
<keyword evidence="4" id="KW-0472">Membrane</keyword>
<dbReference type="KEGG" id="trg:TRUGW13939_08806"/>
<dbReference type="InterPro" id="IPR051410">
    <property type="entry name" value="Ferric/Cupric_Reductase"/>
</dbReference>
<dbReference type="OrthoDB" id="4226077at2759"/>
<accession>A0A7H8R5J1</accession>
<dbReference type="Pfam" id="PF08030">
    <property type="entry name" value="NAD_binding_6"/>
    <property type="match status" value="1"/>
</dbReference>
<dbReference type="InterPro" id="IPR039261">
    <property type="entry name" value="FNR_nucleotide-bd"/>
</dbReference>
<name>A0A7H8R5J1_TALRU</name>
<feature type="transmembrane region" description="Helical" evidence="4">
    <location>
        <begin position="34"/>
        <end position="55"/>
    </location>
</feature>
<dbReference type="PANTHER" id="PTHR32361:SF26">
    <property type="entry name" value="FAD-BINDING 8 DOMAIN-CONTAINING PROTEIN-RELATED"/>
    <property type="match status" value="1"/>
</dbReference>
<organism evidence="6 7">
    <name type="scientific">Talaromyces rugulosus</name>
    <name type="common">Penicillium rugulosum</name>
    <dbReference type="NCBI Taxonomy" id="121627"/>
    <lineage>
        <taxon>Eukaryota</taxon>
        <taxon>Fungi</taxon>
        <taxon>Dikarya</taxon>
        <taxon>Ascomycota</taxon>
        <taxon>Pezizomycotina</taxon>
        <taxon>Eurotiomycetes</taxon>
        <taxon>Eurotiomycetidae</taxon>
        <taxon>Eurotiales</taxon>
        <taxon>Trichocomaceae</taxon>
        <taxon>Talaromyces</taxon>
        <taxon>Talaromyces sect. Islandici</taxon>
    </lineage>
</organism>
<keyword evidence="4" id="KW-1133">Transmembrane helix</keyword>
<evidence type="ECO:0000259" key="5">
    <source>
        <dbReference type="PROSITE" id="PS51384"/>
    </source>
</evidence>
<feature type="domain" description="FAD-binding FR-type" evidence="5">
    <location>
        <begin position="123"/>
        <end position="283"/>
    </location>
</feature>
<dbReference type="GO" id="GO:0005886">
    <property type="term" value="C:plasma membrane"/>
    <property type="evidence" value="ECO:0007669"/>
    <property type="project" value="TreeGrafter"/>
</dbReference>
<evidence type="ECO:0000256" key="3">
    <source>
        <dbReference type="ARBA" id="ARBA00023002"/>
    </source>
</evidence>